<name>A0A7S1ASK6_NOCSC</name>
<accession>A0A7S1ASK6</accession>
<feature type="domain" description="PUB" evidence="2">
    <location>
        <begin position="256"/>
        <end position="322"/>
    </location>
</feature>
<dbReference type="SUPFAM" id="SSF143503">
    <property type="entry name" value="PUG domain-like"/>
    <property type="match status" value="1"/>
</dbReference>
<dbReference type="AlphaFoldDB" id="A0A7S1ASK6"/>
<gene>
    <name evidence="3" type="ORF">NSCI0253_LOCUS38348</name>
</gene>
<dbReference type="PANTHER" id="PTHR46713:SF1">
    <property type="entry name" value="F13M7.16 PROTEIN"/>
    <property type="match status" value="1"/>
</dbReference>
<protein>
    <recommendedName>
        <fullName evidence="2">PUB domain-containing protein</fullName>
    </recommendedName>
</protein>
<proteinExistence type="predicted"/>
<dbReference type="Gene3D" id="1.10.8.10">
    <property type="entry name" value="DNA helicase RuvA subunit, C-terminal domain"/>
    <property type="match status" value="1"/>
</dbReference>
<dbReference type="InterPro" id="IPR036339">
    <property type="entry name" value="PUB-like_dom_sf"/>
</dbReference>
<evidence type="ECO:0000259" key="2">
    <source>
        <dbReference type="Pfam" id="PF09409"/>
    </source>
</evidence>
<organism evidence="3">
    <name type="scientific">Noctiluca scintillans</name>
    <name type="common">Sea sparkle</name>
    <name type="synonym">Red tide dinoflagellate</name>
    <dbReference type="NCBI Taxonomy" id="2966"/>
    <lineage>
        <taxon>Eukaryota</taxon>
        <taxon>Sar</taxon>
        <taxon>Alveolata</taxon>
        <taxon>Dinophyceae</taxon>
        <taxon>Noctilucales</taxon>
        <taxon>Noctilucaceae</taxon>
        <taxon>Noctiluca</taxon>
    </lineage>
</organism>
<reference evidence="3" key="1">
    <citation type="submission" date="2021-01" db="EMBL/GenBank/DDBJ databases">
        <authorList>
            <person name="Corre E."/>
            <person name="Pelletier E."/>
            <person name="Niang G."/>
            <person name="Scheremetjew M."/>
            <person name="Finn R."/>
            <person name="Kale V."/>
            <person name="Holt S."/>
            <person name="Cochrane G."/>
            <person name="Meng A."/>
            <person name="Brown T."/>
            <person name="Cohen L."/>
        </authorList>
    </citation>
    <scope>NUCLEOTIDE SEQUENCE</scope>
</reference>
<dbReference type="InterPro" id="IPR018997">
    <property type="entry name" value="PUB_domain"/>
</dbReference>
<dbReference type="SMART" id="SM00580">
    <property type="entry name" value="PUG"/>
    <property type="match status" value="1"/>
</dbReference>
<dbReference type="Pfam" id="PF09409">
    <property type="entry name" value="PUB"/>
    <property type="match status" value="1"/>
</dbReference>
<dbReference type="PANTHER" id="PTHR46713">
    <property type="entry name" value="F13M7.16 PROTEIN"/>
    <property type="match status" value="1"/>
</dbReference>
<evidence type="ECO:0000313" key="3">
    <source>
        <dbReference type="EMBL" id="CAD8863993.1"/>
    </source>
</evidence>
<dbReference type="EMBL" id="HBFQ01053932">
    <property type="protein sequence ID" value="CAD8863993.1"/>
    <property type="molecule type" value="Transcribed_RNA"/>
</dbReference>
<dbReference type="Pfam" id="PF14555">
    <property type="entry name" value="UBA_4"/>
    <property type="match status" value="1"/>
</dbReference>
<sequence length="344" mass="39158">MAATVTQDEKLMMFLETCGQSTSIEVAQQLLARHDWNVEAAVNEMFTDPPSMLGAAEEAEPAYRAPMRTGYTDRLVGVSDFEERVNELARAEEAKREAEERERLRREAEEEARKRAEAEVVRRKQAAVTSERDRLEKQALERRRRAAEEERQRLAALDGDRDMFAEQEARRRAAEQDRRIEAEKPRMDTREAEARQRGEMEARRREEREAEALKKEREEAAKKNRPPEAPVAEKADEFVSAVVALRNQHRENPQGLRTCLQTLRTYIDNLARHPSDPKYQRINCENNAFRNRVAGIEGAVSVLKACGFEEGDGALVVNPGSVKTSRLFGALTKLDVVLKQIGSA</sequence>
<dbReference type="CDD" id="cd14273">
    <property type="entry name" value="UBA_TAP-C_like"/>
    <property type="match status" value="1"/>
</dbReference>
<feature type="region of interest" description="Disordered" evidence="1">
    <location>
        <begin position="105"/>
        <end position="136"/>
    </location>
</feature>
<feature type="region of interest" description="Disordered" evidence="1">
    <location>
        <begin position="151"/>
        <end position="233"/>
    </location>
</feature>
<dbReference type="Gene3D" id="1.20.58.2190">
    <property type="match status" value="1"/>
</dbReference>
<evidence type="ECO:0000256" key="1">
    <source>
        <dbReference type="SAM" id="MobiDB-lite"/>
    </source>
</evidence>
<feature type="compositionally biased region" description="Basic and acidic residues" evidence="1">
    <location>
        <begin position="105"/>
        <end position="122"/>
    </location>
</feature>